<evidence type="ECO:0000256" key="17">
    <source>
        <dbReference type="SAM" id="MobiDB-lite"/>
    </source>
</evidence>
<dbReference type="InterPro" id="IPR001460">
    <property type="entry name" value="PCN-bd_Tpept"/>
</dbReference>
<dbReference type="InterPro" id="IPR012338">
    <property type="entry name" value="Beta-lactam/transpept-like"/>
</dbReference>
<dbReference type="FunFam" id="1.10.3810.10:FF:000001">
    <property type="entry name" value="Penicillin-binding protein 1A"/>
    <property type="match status" value="1"/>
</dbReference>
<organism evidence="21 22">
    <name type="scientific">candidate division WWE3 bacterium CG08_land_8_20_14_0_20_40_13</name>
    <dbReference type="NCBI Taxonomy" id="1975084"/>
    <lineage>
        <taxon>Bacteria</taxon>
        <taxon>Katanobacteria</taxon>
    </lineage>
</organism>
<keyword evidence="18" id="KW-1133">Transmembrane helix</keyword>
<dbReference type="PANTHER" id="PTHR32282:SF11">
    <property type="entry name" value="PENICILLIN-BINDING PROTEIN 1B"/>
    <property type="match status" value="1"/>
</dbReference>
<evidence type="ECO:0000256" key="14">
    <source>
        <dbReference type="ARBA" id="ARBA00023316"/>
    </source>
</evidence>
<keyword evidence="6" id="KW-0645">Protease</keyword>
<dbReference type="Gene3D" id="1.10.3810.10">
    <property type="entry name" value="Biosynthetic peptidoglycan transglycosylase-like"/>
    <property type="match status" value="1"/>
</dbReference>
<dbReference type="GO" id="GO:0071555">
    <property type="term" value="P:cell wall organization"/>
    <property type="evidence" value="ECO:0007669"/>
    <property type="project" value="UniProtKB-KW"/>
</dbReference>
<evidence type="ECO:0000256" key="11">
    <source>
        <dbReference type="ARBA" id="ARBA00022984"/>
    </source>
</evidence>
<evidence type="ECO:0000256" key="13">
    <source>
        <dbReference type="ARBA" id="ARBA00023268"/>
    </source>
</evidence>
<evidence type="ECO:0000256" key="9">
    <source>
        <dbReference type="ARBA" id="ARBA00022801"/>
    </source>
</evidence>
<proteinExistence type="inferred from homology"/>
<evidence type="ECO:0000256" key="10">
    <source>
        <dbReference type="ARBA" id="ARBA00022960"/>
    </source>
</evidence>
<keyword evidence="8" id="KW-0808">Transferase</keyword>
<dbReference type="SUPFAM" id="SSF56601">
    <property type="entry name" value="beta-lactamase/transpeptidase-like"/>
    <property type="match status" value="1"/>
</dbReference>
<keyword evidence="10" id="KW-0133">Cell shape</keyword>
<dbReference type="GO" id="GO:0008955">
    <property type="term" value="F:peptidoglycan glycosyltransferase activity"/>
    <property type="evidence" value="ECO:0007669"/>
    <property type="project" value="UniProtKB-EC"/>
</dbReference>
<evidence type="ECO:0000256" key="18">
    <source>
        <dbReference type="SAM" id="Phobius"/>
    </source>
</evidence>
<keyword evidence="7" id="KW-0328">Glycosyltransferase</keyword>
<evidence type="ECO:0000256" key="15">
    <source>
        <dbReference type="ARBA" id="ARBA00034000"/>
    </source>
</evidence>
<evidence type="ECO:0000256" key="7">
    <source>
        <dbReference type="ARBA" id="ARBA00022676"/>
    </source>
</evidence>
<comment type="catalytic activity">
    <reaction evidence="15">
        <text>Preferential cleavage: (Ac)2-L-Lys-D-Ala-|-D-Ala. Also transpeptidation of peptidyl-alanyl moieties that are N-acyl substituents of D-alanine.</text>
        <dbReference type="EC" id="3.4.16.4"/>
    </reaction>
</comment>
<evidence type="ECO:0000259" key="20">
    <source>
        <dbReference type="Pfam" id="PF00912"/>
    </source>
</evidence>
<evidence type="ECO:0000313" key="22">
    <source>
        <dbReference type="Proteomes" id="UP000230340"/>
    </source>
</evidence>
<keyword evidence="5" id="KW-0121">Carboxypeptidase</keyword>
<dbReference type="Gene3D" id="3.40.710.10">
    <property type="entry name" value="DD-peptidase/beta-lactamase superfamily"/>
    <property type="match status" value="1"/>
</dbReference>
<gene>
    <name evidence="21" type="ORF">COT49_01475</name>
</gene>
<dbReference type="GO" id="GO:0005886">
    <property type="term" value="C:plasma membrane"/>
    <property type="evidence" value="ECO:0007669"/>
    <property type="project" value="UniProtKB-SubCell"/>
</dbReference>
<feature type="domain" description="Penicillin-binding protein transpeptidase" evidence="19">
    <location>
        <begin position="351"/>
        <end position="599"/>
    </location>
</feature>
<evidence type="ECO:0000256" key="12">
    <source>
        <dbReference type="ARBA" id="ARBA00023136"/>
    </source>
</evidence>
<dbReference type="Pfam" id="PF00912">
    <property type="entry name" value="Transgly"/>
    <property type="match status" value="1"/>
</dbReference>
<evidence type="ECO:0000256" key="8">
    <source>
        <dbReference type="ARBA" id="ARBA00022679"/>
    </source>
</evidence>
<reference evidence="22" key="1">
    <citation type="submission" date="2017-09" db="EMBL/GenBank/DDBJ databases">
        <title>Depth-based differentiation of microbial function through sediment-hosted aquifers and enrichment of novel symbionts in the deep terrestrial subsurface.</title>
        <authorList>
            <person name="Probst A.J."/>
            <person name="Ladd B."/>
            <person name="Jarett J.K."/>
            <person name="Geller-Mcgrath D.E."/>
            <person name="Sieber C.M.K."/>
            <person name="Emerson J.B."/>
            <person name="Anantharaman K."/>
            <person name="Thomas B.C."/>
            <person name="Malmstrom R."/>
            <person name="Stieglmeier M."/>
            <person name="Klingl A."/>
            <person name="Woyke T."/>
            <person name="Ryan C.M."/>
            <person name="Banfield J.F."/>
        </authorList>
    </citation>
    <scope>NUCLEOTIDE SEQUENCE [LARGE SCALE GENOMIC DNA]</scope>
</reference>
<evidence type="ECO:0000259" key="19">
    <source>
        <dbReference type="Pfam" id="PF00905"/>
    </source>
</evidence>
<keyword evidence="18" id="KW-0812">Transmembrane</keyword>
<dbReference type="GO" id="GO:0008360">
    <property type="term" value="P:regulation of cell shape"/>
    <property type="evidence" value="ECO:0007669"/>
    <property type="project" value="UniProtKB-KW"/>
</dbReference>
<dbReference type="GO" id="GO:0009002">
    <property type="term" value="F:serine-type D-Ala-D-Ala carboxypeptidase activity"/>
    <property type="evidence" value="ECO:0007669"/>
    <property type="project" value="UniProtKB-EC"/>
</dbReference>
<evidence type="ECO:0000256" key="6">
    <source>
        <dbReference type="ARBA" id="ARBA00022670"/>
    </source>
</evidence>
<keyword evidence="13" id="KW-0511">Multifunctional enzyme</keyword>
<evidence type="ECO:0000256" key="1">
    <source>
        <dbReference type="ARBA" id="ARBA00004236"/>
    </source>
</evidence>
<evidence type="ECO:0000256" key="5">
    <source>
        <dbReference type="ARBA" id="ARBA00022645"/>
    </source>
</evidence>
<keyword evidence="14" id="KW-0961">Cell wall biogenesis/degradation</keyword>
<sequence>MIKDFTFLNFLKPKLMGNKKQKGFLPKVLPVVTALTTLLLVGSVAVLFLFTYLSRDLPSPTQLTERPMEISTKIYDRNGELLYDVYANKNRTLITLDQVSSYLIDATIATEDADFYIHHGFDVLGYVRAIRNIILRQGLQGASTLTQQLAKNALLTSERTIKRKIKELVLTLQIERRYSKDQILTMYFNEAPYGSTAWGVEAASQLFFGKKAKDLTLPESALIAGLPQSPTNYSPITNPDAAKKRQQYVLKLMHEKGWVDKSGTRKYLSNEDYDKALSEELKFSSGLSLLKAPHFVMYVRQRLMDTFGVNLVESGGLKVKTTLDYKIQEKAQKILTDEVAKEAYLKVGNASLVVLNSKTGEILSMVGSKDFFNSTDDGQVNVSTSPRQPGSSIKPITYATALKMGYTASYPLLDVQTNFKSGDEEKDYIPKNYDGKFRGPIQMRYALAQSVNIPAVKMLKLVGISNMVKTANDMGISTLTYDPKYYGLALTLGGGEVKLLELTGAYTVFANEGTYNYPYGIESVEDQKGNILFSHKSHPELALDKGTAFIISNILADSDARAPIFGYGSYLNIPKHTVAVKTGTTDDKKDNWAVGFTPTYSLGVWAGNNDGAPMDPTLASGVTGAAPIWNLVMKELLQDKEDEKFVQPDNVIKWTTGKLTGYKPYEKIEEERVEYYIKGTEPLAYSPWVEIIEICKEDNLFPNDDCKKDDNTKDKVFAHLLGEFPEWQEAVDSWVDEVYDRDSSEESMYFPPTEKTDYSSN</sequence>
<feature type="domain" description="Glycosyl transferase family 51" evidence="20">
    <location>
        <begin position="79"/>
        <end position="254"/>
    </location>
</feature>
<protein>
    <submittedName>
        <fullName evidence="21">Penicillin-binding protein</fullName>
    </submittedName>
</protein>
<dbReference type="GO" id="GO:0008658">
    <property type="term" value="F:penicillin binding"/>
    <property type="evidence" value="ECO:0007669"/>
    <property type="project" value="InterPro"/>
</dbReference>
<dbReference type="InterPro" id="IPR023346">
    <property type="entry name" value="Lysozyme-like_dom_sf"/>
</dbReference>
<evidence type="ECO:0000256" key="2">
    <source>
        <dbReference type="ARBA" id="ARBA00007090"/>
    </source>
</evidence>
<comment type="similarity">
    <text evidence="2">In the C-terminal section; belongs to the transpeptidase family.</text>
</comment>
<evidence type="ECO:0000256" key="16">
    <source>
        <dbReference type="ARBA" id="ARBA00049902"/>
    </source>
</evidence>
<dbReference type="GO" id="GO:0009252">
    <property type="term" value="P:peptidoglycan biosynthetic process"/>
    <property type="evidence" value="ECO:0007669"/>
    <property type="project" value="UniProtKB-KW"/>
</dbReference>
<dbReference type="SUPFAM" id="SSF53955">
    <property type="entry name" value="Lysozyme-like"/>
    <property type="match status" value="1"/>
</dbReference>
<evidence type="ECO:0000256" key="4">
    <source>
        <dbReference type="ARBA" id="ARBA00022475"/>
    </source>
</evidence>
<dbReference type="NCBIfam" id="TIGR02074">
    <property type="entry name" value="PBP_1a_fam"/>
    <property type="match status" value="1"/>
</dbReference>
<accession>A0A2H0XE43</accession>
<dbReference type="InterPro" id="IPR036950">
    <property type="entry name" value="PBP_transglycosylase"/>
</dbReference>
<name>A0A2H0XE43_UNCKA</name>
<dbReference type="Proteomes" id="UP000230340">
    <property type="component" value="Unassembled WGS sequence"/>
</dbReference>
<dbReference type="Pfam" id="PF00905">
    <property type="entry name" value="Transpeptidase"/>
    <property type="match status" value="1"/>
</dbReference>
<dbReference type="InterPro" id="IPR050396">
    <property type="entry name" value="Glycosyltr_51/Transpeptidase"/>
</dbReference>
<evidence type="ECO:0000256" key="3">
    <source>
        <dbReference type="ARBA" id="ARBA00007739"/>
    </source>
</evidence>
<feature type="transmembrane region" description="Helical" evidence="18">
    <location>
        <begin position="28"/>
        <end position="53"/>
    </location>
</feature>
<comment type="similarity">
    <text evidence="3">In the N-terminal section; belongs to the glycosyltransferase 51 family.</text>
</comment>
<dbReference type="EMBL" id="PEYT01000009">
    <property type="protein sequence ID" value="PIS23207.1"/>
    <property type="molecule type" value="Genomic_DNA"/>
</dbReference>
<dbReference type="InterPro" id="IPR001264">
    <property type="entry name" value="Glyco_trans_51"/>
</dbReference>
<dbReference type="GO" id="GO:0006508">
    <property type="term" value="P:proteolysis"/>
    <property type="evidence" value="ECO:0007669"/>
    <property type="project" value="UniProtKB-KW"/>
</dbReference>
<comment type="caution">
    <text evidence="21">The sequence shown here is derived from an EMBL/GenBank/DDBJ whole genome shotgun (WGS) entry which is preliminary data.</text>
</comment>
<dbReference type="GO" id="GO:0030288">
    <property type="term" value="C:outer membrane-bounded periplasmic space"/>
    <property type="evidence" value="ECO:0007669"/>
    <property type="project" value="TreeGrafter"/>
</dbReference>
<dbReference type="PANTHER" id="PTHR32282">
    <property type="entry name" value="BINDING PROTEIN TRANSPEPTIDASE, PUTATIVE-RELATED"/>
    <property type="match status" value="1"/>
</dbReference>
<feature type="region of interest" description="Disordered" evidence="17">
    <location>
        <begin position="742"/>
        <end position="761"/>
    </location>
</feature>
<comment type="catalytic activity">
    <reaction evidence="16">
        <text>[GlcNAc-(1-&gt;4)-Mur2Ac(oyl-L-Ala-gamma-D-Glu-L-Lys-D-Ala-D-Ala)](n)-di-trans,octa-cis-undecaprenyl diphosphate + beta-D-GlcNAc-(1-&gt;4)-Mur2Ac(oyl-L-Ala-gamma-D-Glu-L-Lys-D-Ala-D-Ala)-di-trans,octa-cis-undecaprenyl diphosphate = [GlcNAc-(1-&gt;4)-Mur2Ac(oyl-L-Ala-gamma-D-Glu-L-Lys-D-Ala-D-Ala)](n+1)-di-trans,octa-cis-undecaprenyl diphosphate + di-trans,octa-cis-undecaprenyl diphosphate + H(+)</text>
        <dbReference type="Rhea" id="RHEA:23708"/>
        <dbReference type="Rhea" id="RHEA-COMP:9602"/>
        <dbReference type="Rhea" id="RHEA-COMP:9603"/>
        <dbReference type="ChEBI" id="CHEBI:15378"/>
        <dbReference type="ChEBI" id="CHEBI:58405"/>
        <dbReference type="ChEBI" id="CHEBI:60033"/>
        <dbReference type="ChEBI" id="CHEBI:78435"/>
        <dbReference type="EC" id="2.4.99.28"/>
    </reaction>
</comment>
<keyword evidence="11" id="KW-0573">Peptidoglycan synthesis</keyword>
<keyword evidence="9" id="KW-0378">Hydrolase</keyword>
<comment type="subcellular location">
    <subcellularLocation>
        <location evidence="1">Cell membrane</location>
    </subcellularLocation>
</comment>
<keyword evidence="12 18" id="KW-0472">Membrane</keyword>
<dbReference type="AlphaFoldDB" id="A0A2H0XE43"/>
<evidence type="ECO:0000313" key="21">
    <source>
        <dbReference type="EMBL" id="PIS23207.1"/>
    </source>
</evidence>
<keyword evidence="4" id="KW-1003">Cell membrane</keyword>